<dbReference type="Proteomes" id="UP000006242">
    <property type="component" value="Unassembled WGS sequence"/>
</dbReference>
<evidence type="ECO:0000259" key="2">
    <source>
        <dbReference type="Pfam" id="PF00248"/>
    </source>
</evidence>
<dbReference type="GO" id="GO:0016853">
    <property type="term" value="F:isomerase activity"/>
    <property type="evidence" value="ECO:0007669"/>
    <property type="project" value="UniProtKB-KW"/>
</dbReference>
<comment type="caution">
    <text evidence="3">The sequence shown here is derived from an EMBL/GenBank/DDBJ whole genome shotgun (WGS) entry which is preliminary data.</text>
</comment>
<dbReference type="Pfam" id="PF00248">
    <property type="entry name" value="Aldo_ket_red"/>
    <property type="match status" value="1"/>
</dbReference>
<gene>
    <name evidence="3" type="ORF">SSPSH_000226</name>
</gene>
<keyword evidence="4" id="KW-1185">Reference proteome</keyword>
<dbReference type="RefSeq" id="WP_006913198.1">
    <property type="nucleotide sequence ID" value="NZ_AFNV02000001.1"/>
</dbReference>
<dbReference type="SUPFAM" id="SSF51430">
    <property type="entry name" value="NAD(P)-linked oxidoreductase"/>
    <property type="match status" value="1"/>
</dbReference>
<feature type="domain" description="NADP-dependent oxidoreductase" evidence="2">
    <location>
        <begin position="15"/>
        <end position="317"/>
    </location>
</feature>
<evidence type="ECO:0000313" key="3">
    <source>
        <dbReference type="EMBL" id="ERJ20884.1"/>
    </source>
</evidence>
<name>U2FYJ1_9GAMM</name>
<dbReference type="InterPro" id="IPR050523">
    <property type="entry name" value="AKR_Detox_Biosynth"/>
</dbReference>
<reference evidence="3 4" key="2">
    <citation type="journal article" date="2013" name="PLoS ONE">
        <title>INDIGO - INtegrated Data Warehouse of MIcrobial GenOmes with Examples from the Red Sea Extremophiles.</title>
        <authorList>
            <person name="Alam I."/>
            <person name="Antunes A."/>
            <person name="Kamau A.A."/>
            <person name="Ba Alawi W."/>
            <person name="Kalkatawi M."/>
            <person name="Stingl U."/>
            <person name="Bajic V.B."/>
        </authorList>
    </citation>
    <scope>NUCLEOTIDE SEQUENCE [LARGE SCALE GENOMIC DNA]</scope>
    <source>
        <strain evidence="3 4">E1L3A</strain>
    </source>
</reference>
<keyword evidence="1 3" id="KW-0560">Oxidoreductase</keyword>
<protein>
    <submittedName>
        <fullName evidence="3">1-deoxy-D-xylulose-5-phosphate reductoisomerase protein</fullName>
        <ecNumber evidence="3">1.1.1.267</ecNumber>
    </submittedName>
</protein>
<dbReference type="STRING" id="1033802.SSPSH_000226"/>
<dbReference type="CDD" id="cd19091">
    <property type="entry name" value="AKR_PsAKR"/>
    <property type="match status" value="1"/>
</dbReference>
<dbReference type="OrthoDB" id="9772407at2"/>
<dbReference type="PANTHER" id="PTHR43364">
    <property type="entry name" value="NADH-SPECIFIC METHYLGLYOXAL REDUCTASE-RELATED"/>
    <property type="match status" value="1"/>
</dbReference>
<accession>U2FYJ1</accession>
<dbReference type="Gene3D" id="3.20.20.100">
    <property type="entry name" value="NADP-dependent oxidoreductase domain"/>
    <property type="match status" value="1"/>
</dbReference>
<evidence type="ECO:0000313" key="4">
    <source>
        <dbReference type="Proteomes" id="UP000006242"/>
    </source>
</evidence>
<dbReference type="PANTHER" id="PTHR43364:SF18">
    <property type="entry name" value="OXIDOREDUCTASE"/>
    <property type="match status" value="1"/>
</dbReference>
<dbReference type="FunFam" id="3.20.20.100:FF:000004">
    <property type="entry name" value="Oxidoreductase, aldo/keto reductase"/>
    <property type="match status" value="1"/>
</dbReference>
<dbReference type="eggNOG" id="COG0667">
    <property type="taxonomic scope" value="Bacteria"/>
</dbReference>
<dbReference type="InterPro" id="IPR023210">
    <property type="entry name" value="NADP_OxRdtase_dom"/>
</dbReference>
<dbReference type="GO" id="GO:0005829">
    <property type="term" value="C:cytosol"/>
    <property type="evidence" value="ECO:0007669"/>
    <property type="project" value="TreeGrafter"/>
</dbReference>
<sequence length="354" mass="39392">MQYRTLGNSGLKISRLTLGTMTFGGEGFMSKLGNTGVKDARKLIDMSIDHGVNLFDTANMYSAGVSEEILGKALGDKRNDVLVTTKVRFPMGDGPNEGGLSRLHIREQVEASLKRLNTGHIDLYQLHMWDGTTPLEETLQLMDTLVGHGKIRYYGISNFSAWQAMKVMQVCEREGFTKPISQQIHYTPQAREAEYELMPMAHDAGLGTMIWSPLAGGLLSGKYRRDKDAPEGTRFSEGWQEPPIHDEKRLFDLIETLVEVGDAHGVSAAQVALAWITERPGVTTAVIGARKAHQLEDNLASAQLELSADEHAAIERVSRPRLIYPYWHQAMNANDRFGAADWVLHADHAEDYQD</sequence>
<evidence type="ECO:0000256" key="1">
    <source>
        <dbReference type="ARBA" id="ARBA00023002"/>
    </source>
</evidence>
<dbReference type="EC" id="1.1.1.267" evidence="3"/>
<reference evidence="3 4" key="1">
    <citation type="journal article" date="2011" name="J. Bacteriol.">
        <title>Genome sequence of Salinisphaera shabanensis, a gammaproteobacterium from the harsh, variable environment of the brine-seawater interface of the Shaban Deep in the Red Sea.</title>
        <authorList>
            <person name="Antunes A."/>
            <person name="Alam I."/>
            <person name="Bajic V.B."/>
            <person name="Stingl U."/>
        </authorList>
    </citation>
    <scope>NUCLEOTIDE SEQUENCE [LARGE SCALE GENOMIC DNA]</scope>
    <source>
        <strain evidence="3 4">E1L3A</strain>
    </source>
</reference>
<dbReference type="AlphaFoldDB" id="U2FYJ1"/>
<dbReference type="InterPro" id="IPR036812">
    <property type="entry name" value="NAD(P)_OxRdtase_dom_sf"/>
</dbReference>
<proteinExistence type="predicted"/>
<dbReference type="EMBL" id="AFNV02000001">
    <property type="protein sequence ID" value="ERJ20884.1"/>
    <property type="molecule type" value="Genomic_DNA"/>
</dbReference>
<dbReference type="GO" id="GO:0030604">
    <property type="term" value="F:1-deoxy-D-xylulose-5-phosphate reductoisomerase activity"/>
    <property type="evidence" value="ECO:0007669"/>
    <property type="project" value="UniProtKB-EC"/>
</dbReference>
<organism evidence="3 4">
    <name type="scientific">Salinisphaera shabanensis E1L3A</name>
    <dbReference type="NCBI Taxonomy" id="1033802"/>
    <lineage>
        <taxon>Bacteria</taxon>
        <taxon>Pseudomonadati</taxon>
        <taxon>Pseudomonadota</taxon>
        <taxon>Gammaproteobacteria</taxon>
        <taxon>Salinisphaerales</taxon>
        <taxon>Salinisphaeraceae</taxon>
        <taxon>Salinisphaera</taxon>
    </lineage>
</organism>